<protein>
    <submittedName>
        <fullName evidence="1">PIG-L deacetylase family protein</fullName>
        <ecNumber evidence="1">3.5.1.-</ecNumber>
    </submittedName>
</protein>
<dbReference type="InterPro" id="IPR003737">
    <property type="entry name" value="GlcNAc_PI_deacetylase-related"/>
</dbReference>
<organism evidence="1 2">
    <name type="scientific">Almyronema epifaneia S1</name>
    <dbReference type="NCBI Taxonomy" id="2991925"/>
    <lineage>
        <taxon>Bacteria</taxon>
        <taxon>Bacillati</taxon>
        <taxon>Cyanobacteriota</taxon>
        <taxon>Cyanophyceae</taxon>
        <taxon>Nodosilineales</taxon>
        <taxon>Nodosilineaceae</taxon>
        <taxon>Almyronema</taxon>
        <taxon>Almyronema epifaneia</taxon>
    </lineage>
</organism>
<dbReference type="SUPFAM" id="SSF102588">
    <property type="entry name" value="LmbE-like"/>
    <property type="match status" value="1"/>
</dbReference>
<reference evidence="1 2" key="1">
    <citation type="submission" date="2024-10" db="EMBL/GenBank/DDBJ databases">
        <authorList>
            <person name="Ratan Roy A."/>
            <person name="Morales Sandoval P.H."/>
            <person name="De Los Santos Villalobos S."/>
            <person name="Chakraborty S."/>
            <person name="Mukherjee J."/>
        </authorList>
    </citation>
    <scope>NUCLEOTIDE SEQUENCE [LARGE SCALE GENOMIC DNA]</scope>
    <source>
        <strain evidence="1 2">S1</strain>
    </source>
</reference>
<dbReference type="PANTHER" id="PTHR12993:SF29">
    <property type="entry name" value="BLR3841 PROTEIN"/>
    <property type="match status" value="1"/>
</dbReference>
<gene>
    <name evidence="1" type="ORF">ACFVKH_20445</name>
</gene>
<dbReference type="GO" id="GO:0016787">
    <property type="term" value="F:hydrolase activity"/>
    <property type="evidence" value="ECO:0007669"/>
    <property type="project" value="UniProtKB-KW"/>
</dbReference>
<accession>A0ABW6IM34</accession>
<dbReference type="Proteomes" id="UP001600165">
    <property type="component" value="Unassembled WGS sequence"/>
</dbReference>
<comment type="caution">
    <text evidence="1">The sequence shown here is derived from an EMBL/GenBank/DDBJ whole genome shotgun (WGS) entry which is preliminary data.</text>
</comment>
<dbReference type="PANTHER" id="PTHR12993">
    <property type="entry name" value="N-ACETYLGLUCOSAMINYL-PHOSPHATIDYLINOSITOL DE-N-ACETYLASE-RELATED"/>
    <property type="match status" value="1"/>
</dbReference>
<name>A0ABW6IM34_9CYAN</name>
<sequence>MALETGDRALPSTAITDLALHPAETALASCQQAIAIAPHPDDETLGCGGAIALLRQRSVPVRVLVVSDGSGSHPHSQHYPAPRLKKLRQQETIAALQILGVPAAAITFLGWPDKAVPQPGSPHFGTAVANCRRYLRCHQPALLFVPWQHDHHRDHRATWQIVQSALQGWPQPPRQLAYAVWGSPAAGLPALPGGTTGWRLDIRSVMALKQQAALAHQSQTTDLIADDPTGFRLTPAMLANLIQPWETYLEESS</sequence>
<dbReference type="InterPro" id="IPR024078">
    <property type="entry name" value="LmbE-like_dom_sf"/>
</dbReference>
<evidence type="ECO:0000313" key="1">
    <source>
        <dbReference type="EMBL" id="MFE4108652.1"/>
    </source>
</evidence>
<dbReference type="EMBL" id="JBHZOL010000123">
    <property type="protein sequence ID" value="MFE4108652.1"/>
    <property type="molecule type" value="Genomic_DNA"/>
</dbReference>
<dbReference type="RefSeq" id="WP_377968271.1">
    <property type="nucleotide sequence ID" value="NZ_JBHZOL010000123.1"/>
</dbReference>
<evidence type="ECO:0000313" key="2">
    <source>
        <dbReference type="Proteomes" id="UP001600165"/>
    </source>
</evidence>
<dbReference type="Pfam" id="PF02585">
    <property type="entry name" value="PIG-L"/>
    <property type="match status" value="1"/>
</dbReference>
<keyword evidence="1" id="KW-0378">Hydrolase</keyword>
<dbReference type="EC" id="3.5.1.-" evidence="1"/>
<dbReference type="Gene3D" id="3.40.50.10320">
    <property type="entry name" value="LmbE-like"/>
    <property type="match status" value="1"/>
</dbReference>
<proteinExistence type="predicted"/>
<keyword evidence="2" id="KW-1185">Reference proteome</keyword>